<comment type="caution">
    <text evidence="1">The sequence shown here is derived from an EMBL/GenBank/DDBJ whole genome shotgun (WGS) entry which is preliminary data.</text>
</comment>
<dbReference type="EMBL" id="MCGT01000005">
    <property type="protein sequence ID" value="ORX59800.1"/>
    <property type="molecule type" value="Genomic_DNA"/>
</dbReference>
<keyword evidence="2" id="KW-1185">Reference proteome</keyword>
<sequence>MNKLENSPEILVEGFLAQEPRQQEANISFSRAKKAFYWYERSNWSKGLTWRWRRVFVCCCSGVSRRSKVVGGCIMIGWVLGKGTSWRVEEGFRRVTALLERVSLGAGTLFKAAASKREPLAKGMRSSN</sequence>
<gene>
    <name evidence="1" type="ORF">DM01DRAFT_1192959</name>
</gene>
<dbReference type="AlphaFoldDB" id="A0A1X2GRU9"/>
<evidence type="ECO:0000313" key="2">
    <source>
        <dbReference type="Proteomes" id="UP000242146"/>
    </source>
</evidence>
<organism evidence="1 2">
    <name type="scientific">Hesseltinella vesiculosa</name>
    <dbReference type="NCBI Taxonomy" id="101127"/>
    <lineage>
        <taxon>Eukaryota</taxon>
        <taxon>Fungi</taxon>
        <taxon>Fungi incertae sedis</taxon>
        <taxon>Mucoromycota</taxon>
        <taxon>Mucoromycotina</taxon>
        <taxon>Mucoromycetes</taxon>
        <taxon>Mucorales</taxon>
        <taxon>Cunninghamellaceae</taxon>
        <taxon>Hesseltinella</taxon>
    </lineage>
</organism>
<name>A0A1X2GRU9_9FUNG</name>
<protein>
    <submittedName>
        <fullName evidence="1">Uncharacterized protein</fullName>
    </submittedName>
</protein>
<proteinExistence type="predicted"/>
<reference evidence="1 2" key="1">
    <citation type="submission" date="2016-07" db="EMBL/GenBank/DDBJ databases">
        <title>Pervasive Adenine N6-methylation of Active Genes in Fungi.</title>
        <authorList>
            <consortium name="DOE Joint Genome Institute"/>
            <person name="Mondo S.J."/>
            <person name="Dannebaum R.O."/>
            <person name="Kuo R.C."/>
            <person name="Labutti K."/>
            <person name="Haridas S."/>
            <person name="Kuo A."/>
            <person name="Salamov A."/>
            <person name="Ahrendt S.R."/>
            <person name="Lipzen A."/>
            <person name="Sullivan W."/>
            <person name="Andreopoulos W.B."/>
            <person name="Clum A."/>
            <person name="Lindquist E."/>
            <person name="Daum C."/>
            <person name="Ramamoorthy G.K."/>
            <person name="Gryganskyi A."/>
            <person name="Culley D."/>
            <person name="Magnuson J.K."/>
            <person name="James T.Y."/>
            <person name="O'Malley M.A."/>
            <person name="Stajich J.E."/>
            <person name="Spatafora J.W."/>
            <person name="Visel A."/>
            <person name="Grigoriev I.V."/>
        </authorList>
    </citation>
    <scope>NUCLEOTIDE SEQUENCE [LARGE SCALE GENOMIC DNA]</scope>
    <source>
        <strain evidence="1 2">NRRL 3301</strain>
    </source>
</reference>
<evidence type="ECO:0000313" key="1">
    <source>
        <dbReference type="EMBL" id="ORX59800.1"/>
    </source>
</evidence>
<dbReference type="Proteomes" id="UP000242146">
    <property type="component" value="Unassembled WGS sequence"/>
</dbReference>
<accession>A0A1X2GRU9</accession>